<gene>
    <name evidence="2" type="ORF">VitviT2T_004196</name>
</gene>
<keyword evidence="3" id="KW-1185">Reference proteome</keyword>
<evidence type="ECO:0000313" key="2">
    <source>
        <dbReference type="EMBL" id="WJZ84596.1"/>
    </source>
</evidence>
<sequence length="66" mass="7008">MDSCQETETRSGGENGEGAVVFAEGVELDQETAPATVMACLPKGSRKFRPWIPPSPDVDGEADGPW</sequence>
<accession>A0ABY9BQC9</accession>
<organism evidence="2 3">
    <name type="scientific">Vitis vinifera</name>
    <name type="common">Grape</name>
    <dbReference type="NCBI Taxonomy" id="29760"/>
    <lineage>
        <taxon>Eukaryota</taxon>
        <taxon>Viridiplantae</taxon>
        <taxon>Streptophyta</taxon>
        <taxon>Embryophyta</taxon>
        <taxon>Tracheophyta</taxon>
        <taxon>Spermatophyta</taxon>
        <taxon>Magnoliopsida</taxon>
        <taxon>eudicotyledons</taxon>
        <taxon>Gunneridae</taxon>
        <taxon>Pentapetalae</taxon>
        <taxon>rosids</taxon>
        <taxon>Vitales</taxon>
        <taxon>Vitaceae</taxon>
        <taxon>Viteae</taxon>
        <taxon>Vitis</taxon>
    </lineage>
</organism>
<feature type="region of interest" description="Disordered" evidence="1">
    <location>
        <begin position="45"/>
        <end position="66"/>
    </location>
</feature>
<dbReference type="Proteomes" id="UP001227230">
    <property type="component" value="Chromosome 3"/>
</dbReference>
<protein>
    <submittedName>
        <fullName evidence="2">Uncharacterized protein</fullName>
    </submittedName>
</protein>
<name>A0ABY9BQC9_VITVI</name>
<dbReference type="EMBL" id="CP126650">
    <property type="protein sequence ID" value="WJZ84596.1"/>
    <property type="molecule type" value="Genomic_DNA"/>
</dbReference>
<evidence type="ECO:0000256" key="1">
    <source>
        <dbReference type="SAM" id="MobiDB-lite"/>
    </source>
</evidence>
<evidence type="ECO:0000313" key="3">
    <source>
        <dbReference type="Proteomes" id="UP001227230"/>
    </source>
</evidence>
<reference evidence="2 3" key="1">
    <citation type="journal article" date="2023" name="Hortic Res">
        <title>The complete reference genome for grapevine (Vitis vinifera L.) genetics and breeding.</title>
        <authorList>
            <person name="Shi X."/>
            <person name="Cao S."/>
            <person name="Wang X."/>
            <person name="Huang S."/>
            <person name="Wang Y."/>
            <person name="Liu Z."/>
            <person name="Liu W."/>
            <person name="Leng X."/>
            <person name="Peng Y."/>
            <person name="Wang N."/>
            <person name="Wang Y."/>
            <person name="Ma Z."/>
            <person name="Xu X."/>
            <person name="Zhang F."/>
            <person name="Xue H."/>
            <person name="Zhong H."/>
            <person name="Wang Y."/>
            <person name="Zhang K."/>
            <person name="Velt A."/>
            <person name="Avia K."/>
            <person name="Holtgrawe D."/>
            <person name="Grimplet J."/>
            <person name="Matus J.T."/>
            <person name="Ware D."/>
            <person name="Wu X."/>
            <person name="Wang H."/>
            <person name="Liu C."/>
            <person name="Fang Y."/>
            <person name="Rustenholz C."/>
            <person name="Cheng Z."/>
            <person name="Xiao H."/>
            <person name="Zhou Y."/>
        </authorList>
    </citation>
    <scope>NUCLEOTIDE SEQUENCE [LARGE SCALE GENOMIC DNA]</scope>
    <source>
        <strain evidence="3">cv. Pinot noir / PN40024</strain>
        <tissue evidence="2">Leaf</tissue>
    </source>
</reference>
<proteinExistence type="predicted"/>